<evidence type="ECO:0008006" key="5">
    <source>
        <dbReference type="Google" id="ProtNLM"/>
    </source>
</evidence>
<evidence type="ECO:0000313" key="4">
    <source>
        <dbReference type="Proteomes" id="UP000011668"/>
    </source>
</evidence>
<dbReference type="PANTHER" id="PTHR43546:SF9">
    <property type="entry name" value="L-ASCORBATE-6-PHOSPHATE LACTONASE ULAG-RELATED"/>
    <property type="match status" value="1"/>
</dbReference>
<accession>L8WHM4</accession>
<name>L8WHM4_THACA</name>
<keyword evidence="1" id="KW-0378">Hydrolase</keyword>
<reference evidence="3 4" key="1">
    <citation type="journal article" date="2013" name="Nat. Commun.">
        <title>The evolution and pathogenic mechanisms of the rice sheath blight pathogen.</title>
        <authorList>
            <person name="Zheng A."/>
            <person name="Lin R."/>
            <person name="Xu L."/>
            <person name="Qin P."/>
            <person name="Tang C."/>
            <person name="Ai P."/>
            <person name="Zhang D."/>
            <person name="Liu Y."/>
            <person name="Sun Z."/>
            <person name="Feng H."/>
            <person name="Wang Y."/>
            <person name="Chen Y."/>
            <person name="Liang X."/>
            <person name="Fu R."/>
            <person name="Li Q."/>
            <person name="Zhang J."/>
            <person name="Yu X."/>
            <person name="Xie Z."/>
            <person name="Ding L."/>
            <person name="Guan P."/>
            <person name="Tang J."/>
            <person name="Liang Y."/>
            <person name="Wang S."/>
            <person name="Deng Q."/>
            <person name="Li S."/>
            <person name="Zhu J."/>
            <person name="Wang L."/>
            <person name="Liu H."/>
            <person name="Li P."/>
        </authorList>
    </citation>
    <scope>NUCLEOTIDE SEQUENCE [LARGE SCALE GENOMIC DNA]</scope>
    <source>
        <strain evidence="4">AG-1 IA</strain>
    </source>
</reference>
<evidence type="ECO:0000313" key="3">
    <source>
        <dbReference type="EMBL" id="ELU35869.1"/>
    </source>
</evidence>
<evidence type="ECO:0000256" key="2">
    <source>
        <dbReference type="SAM" id="SignalP"/>
    </source>
</evidence>
<gene>
    <name evidence="3" type="ORF">AG1IA_10101</name>
</gene>
<dbReference type="Proteomes" id="UP000011668">
    <property type="component" value="Unassembled WGS sequence"/>
</dbReference>
<dbReference type="PANTHER" id="PTHR43546">
    <property type="entry name" value="UPF0173 METAL-DEPENDENT HYDROLASE MJ1163-RELATED"/>
    <property type="match status" value="1"/>
</dbReference>
<dbReference type="AlphaFoldDB" id="L8WHM4"/>
<dbReference type="HOGENOM" id="CLU_1778721_0_0_1"/>
<dbReference type="Gene3D" id="3.60.15.10">
    <property type="entry name" value="Ribonuclease Z/Hydroxyacylglutathione hydrolase-like"/>
    <property type="match status" value="1"/>
</dbReference>
<keyword evidence="2" id="KW-0732">Signal</keyword>
<feature type="chain" id="PRO_5003996880" description="Beta-lactamase superfamily domain-containing protein" evidence="2">
    <location>
        <begin position="21"/>
        <end position="146"/>
    </location>
</feature>
<organism evidence="3 4">
    <name type="scientific">Thanatephorus cucumeris (strain AG1-IA)</name>
    <name type="common">Rice sheath blight fungus</name>
    <name type="synonym">Rhizoctonia solani</name>
    <dbReference type="NCBI Taxonomy" id="983506"/>
    <lineage>
        <taxon>Eukaryota</taxon>
        <taxon>Fungi</taxon>
        <taxon>Dikarya</taxon>
        <taxon>Basidiomycota</taxon>
        <taxon>Agaricomycotina</taxon>
        <taxon>Agaricomycetes</taxon>
        <taxon>Cantharellales</taxon>
        <taxon>Ceratobasidiaceae</taxon>
        <taxon>Rhizoctonia</taxon>
        <taxon>Rhizoctonia solani AG-1</taxon>
    </lineage>
</organism>
<dbReference type="InterPro" id="IPR050114">
    <property type="entry name" value="UPF0173_UPF0282_UlaG_hydrolase"/>
</dbReference>
<proteinExistence type="predicted"/>
<feature type="signal peptide" evidence="2">
    <location>
        <begin position="1"/>
        <end position="20"/>
    </location>
</feature>
<dbReference type="EMBL" id="AFRT01005033">
    <property type="protein sequence ID" value="ELU35869.1"/>
    <property type="molecule type" value="Genomic_DNA"/>
</dbReference>
<evidence type="ECO:0000256" key="1">
    <source>
        <dbReference type="ARBA" id="ARBA00022801"/>
    </source>
</evidence>
<dbReference type="GO" id="GO:0016787">
    <property type="term" value="F:hydrolase activity"/>
    <property type="evidence" value="ECO:0007669"/>
    <property type="project" value="UniProtKB-KW"/>
</dbReference>
<keyword evidence="4" id="KW-1185">Reference proteome</keyword>
<protein>
    <recommendedName>
        <fullName evidence="5">Beta-lactamase superfamily domain-containing protein</fullName>
    </recommendedName>
</protein>
<comment type="caution">
    <text evidence="3">The sequence shown here is derived from an EMBL/GenBank/DDBJ whole genome shotgun (WGS) entry which is preliminary data.</text>
</comment>
<dbReference type="STRING" id="983506.L8WHM4"/>
<dbReference type="OrthoDB" id="332863at2759"/>
<sequence>MRKKFHVVLAIINLGGVVISLPSGPVQITLDGKSAVRLIQDIGADLVVPIHFDSWKHFKEPSTESKRTFEEAGLKDKVIWLEPGGWIISRSFPSPYTMCQKPIALFFILPEIVPEGYYHNAHHTCKAIVGLFISLEGCAFKKNLSL</sequence>
<dbReference type="InterPro" id="IPR036866">
    <property type="entry name" value="RibonucZ/Hydroxyglut_hydro"/>
</dbReference>